<sequence length="202" mass="22055">MTDETLQNRENAPRRFLRDRRGVAAVEFALIVPVLLVLYFMTMEIAQAIDTNKKVSRIASQVADLVTQQKTVTPAVLDSVMKISVPILAPYGRSAPVITVTAIMVSNDKNPEAEVVWSRRYSGGSGSRGLPAGTKVTVPESLMTPGAFFVRAETELEYWPVIAWSAQGLGAMGIAGTLFPIDMGERYFLRPRHVPAIPCSSC</sequence>
<keyword evidence="4" id="KW-1185">Reference proteome</keyword>
<feature type="domain" description="TadE-like" evidence="2">
    <location>
        <begin position="22"/>
        <end position="63"/>
    </location>
</feature>
<keyword evidence="1" id="KW-0472">Membrane</keyword>
<evidence type="ECO:0000259" key="2">
    <source>
        <dbReference type="Pfam" id="PF07811"/>
    </source>
</evidence>
<organism evidence="3 4">
    <name type="scientific">Chelativorans petroleitrophicus</name>
    <dbReference type="NCBI Taxonomy" id="2975484"/>
    <lineage>
        <taxon>Bacteria</taxon>
        <taxon>Pseudomonadati</taxon>
        <taxon>Pseudomonadota</taxon>
        <taxon>Alphaproteobacteria</taxon>
        <taxon>Hyphomicrobiales</taxon>
        <taxon>Phyllobacteriaceae</taxon>
        <taxon>Chelativorans</taxon>
    </lineage>
</organism>
<keyword evidence="1" id="KW-0812">Transmembrane</keyword>
<comment type="caution">
    <text evidence="3">The sequence shown here is derived from an EMBL/GenBank/DDBJ whole genome shotgun (WGS) entry which is preliminary data.</text>
</comment>
<name>A0A9X2X689_9HYPH</name>
<proteinExistence type="predicted"/>
<accession>A0A9X2X689</accession>
<evidence type="ECO:0000313" key="3">
    <source>
        <dbReference type="EMBL" id="MCT8990012.1"/>
    </source>
</evidence>
<evidence type="ECO:0000313" key="4">
    <source>
        <dbReference type="Proteomes" id="UP001149009"/>
    </source>
</evidence>
<gene>
    <name evidence="3" type="ORF">NYR54_06850</name>
</gene>
<dbReference type="AlphaFoldDB" id="A0A9X2X689"/>
<dbReference type="Proteomes" id="UP001149009">
    <property type="component" value="Unassembled WGS sequence"/>
</dbReference>
<reference evidence="3" key="1">
    <citation type="submission" date="2022-08" db="EMBL/GenBank/DDBJ databases">
        <title>Chelativorans sichuanense sp. nov., a paraffin oil-degrading bacterium isolated from a mixture of oil-based drill cuttings and paddy soil.</title>
        <authorList>
            <person name="Yu J."/>
            <person name="Liu H."/>
            <person name="Chen Q."/>
        </authorList>
    </citation>
    <scope>NUCLEOTIDE SEQUENCE</scope>
    <source>
        <strain evidence="3">SCAU 2101</strain>
    </source>
</reference>
<dbReference type="Pfam" id="PF07811">
    <property type="entry name" value="TadE"/>
    <property type="match status" value="1"/>
</dbReference>
<evidence type="ECO:0000256" key="1">
    <source>
        <dbReference type="SAM" id="Phobius"/>
    </source>
</evidence>
<dbReference type="InterPro" id="IPR012495">
    <property type="entry name" value="TadE-like_dom"/>
</dbReference>
<feature type="transmembrane region" description="Helical" evidence="1">
    <location>
        <begin position="21"/>
        <end position="41"/>
    </location>
</feature>
<keyword evidence="1" id="KW-1133">Transmembrane helix</keyword>
<dbReference type="EMBL" id="JAODNV010000007">
    <property type="protein sequence ID" value="MCT8990012.1"/>
    <property type="molecule type" value="Genomic_DNA"/>
</dbReference>
<protein>
    <submittedName>
        <fullName evidence="3">Pilus assembly protein</fullName>
    </submittedName>
</protein>
<dbReference type="RefSeq" id="WP_261514860.1">
    <property type="nucleotide sequence ID" value="NZ_JAODNV010000007.1"/>
</dbReference>